<gene>
    <name evidence="1" type="ORF">ACFPZN_28390</name>
</gene>
<proteinExistence type="predicted"/>
<name>A0ABW1A1Z6_9ACTN</name>
<organism evidence="1 2">
    <name type="scientific">Actinomadura rugatobispora</name>
    <dbReference type="NCBI Taxonomy" id="1994"/>
    <lineage>
        <taxon>Bacteria</taxon>
        <taxon>Bacillati</taxon>
        <taxon>Actinomycetota</taxon>
        <taxon>Actinomycetes</taxon>
        <taxon>Streptosporangiales</taxon>
        <taxon>Thermomonosporaceae</taxon>
        <taxon>Actinomadura</taxon>
    </lineage>
</organism>
<protein>
    <submittedName>
        <fullName evidence="1">Uncharacterized protein</fullName>
    </submittedName>
</protein>
<comment type="caution">
    <text evidence="1">The sequence shown here is derived from an EMBL/GenBank/DDBJ whole genome shotgun (WGS) entry which is preliminary data.</text>
</comment>
<sequence length="135" mass="14378">MITQELRTVVWLMMGSTGSAPGTLRLGDGRLTFEAYGRGALTGGQLREVEKRSGRPGLAAHLDGGHAGVVFDVAASGIGKVTFPWYYFGGGMKLTAAGSPYRFSFLQPQNTMLTERLGGIPAGRACGRAWKEALR</sequence>
<dbReference type="RefSeq" id="WP_378285288.1">
    <property type="nucleotide sequence ID" value="NZ_JBHSON010000043.1"/>
</dbReference>
<reference evidence="2" key="1">
    <citation type="journal article" date="2019" name="Int. J. Syst. Evol. Microbiol.">
        <title>The Global Catalogue of Microorganisms (GCM) 10K type strain sequencing project: providing services to taxonomists for standard genome sequencing and annotation.</title>
        <authorList>
            <consortium name="The Broad Institute Genomics Platform"/>
            <consortium name="The Broad Institute Genome Sequencing Center for Infectious Disease"/>
            <person name="Wu L."/>
            <person name="Ma J."/>
        </authorList>
    </citation>
    <scope>NUCLEOTIDE SEQUENCE [LARGE SCALE GENOMIC DNA]</scope>
    <source>
        <strain evidence="2">KCTC 42087</strain>
    </source>
</reference>
<dbReference type="EMBL" id="JBHSON010000043">
    <property type="protein sequence ID" value="MFC5749560.1"/>
    <property type="molecule type" value="Genomic_DNA"/>
</dbReference>
<evidence type="ECO:0000313" key="2">
    <source>
        <dbReference type="Proteomes" id="UP001596074"/>
    </source>
</evidence>
<keyword evidence="2" id="KW-1185">Reference proteome</keyword>
<evidence type="ECO:0000313" key="1">
    <source>
        <dbReference type="EMBL" id="MFC5749560.1"/>
    </source>
</evidence>
<accession>A0ABW1A1Z6</accession>
<dbReference type="Proteomes" id="UP001596074">
    <property type="component" value="Unassembled WGS sequence"/>
</dbReference>